<dbReference type="AlphaFoldDB" id="A0A1H7V886"/>
<dbReference type="STRING" id="1855283.SAMN05216382_3194"/>
<sequence length="110" mass="11319">MSFGRLVRTFALVLLAAMLLVRMGPMCEAMAQAAPLTQAHAGMADCDRAPPTPVKKAPLVDCVGACIATALDVHTSPEPQLAVRTDPPVPESPTLVGRSGGPAPPPPRTA</sequence>
<organism evidence="2 3">
    <name type="scientific">Sphingomonas palmae</name>
    <dbReference type="NCBI Taxonomy" id="1855283"/>
    <lineage>
        <taxon>Bacteria</taxon>
        <taxon>Pseudomonadati</taxon>
        <taxon>Pseudomonadota</taxon>
        <taxon>Alphaproteobacteria</taxon>
        <taxon>Sphingomonadales</taxon>
        <taxon>Sphingomonadaceae</taxon>
        <taxon>Sphingomonas</taxon>
    </lineage>
</organism>
<accession>A0A1H7V886</accession>
<reference evidence="3" key="1">
    <citation type="submission" date="2016-10" db="EMBL/GenBank/DDBJ databases">
        <authorList>
            <person name="Varghese N."/>
            <person name="Submissions S."/>
        </authorList>
    </citation>
    <scope>NUCLEOTIDE SEQUENCE [LARGE SCALE GENOMIC DNA]</scope>
    <source>
        <strain evidence="3">JS21-1</strain>
    </source>
</reference>
<feature type="region of interest" description="Disordered" evidence="1">
    <location>
        <begin position="77"/>
        <end position="110"/>
    </location>
</feature>
<name>A0A1H7V886_9SPHN</name>
<dbReference type="EMBL" id="FNZZ01000009">
    <property type="protein sequence ID" value="SEM05234.1"/>
    <property type="molecule type" value="Genomic_DNA"/>
</dbReference>
<dbReference type="Proteomes" id="UP000199214">
    <property type="component" value="Unassembled WGS sequence"/>
</dbReference>
<proteinExistence type="predicted"/>
<protein>
    <submittedName>
        <fullName evidence="2">Uncharacterized protein</fullName>
    </submittedName>
</protein>
<keyword evidence="3" id="KW-1185">Reference proteome</keyword>
<evidence type="ECO:0000256" key="1">
    <source>
        <dbReference type="SAM" id="MobiDB-lite"/>
    </source>
</evidence>
<evidence type="ECO:0000313" key="3">
    <source>
        <dbReference type="Proteomes" id="UP000199214"/>
    </source>
</evidence>
<gene>
    <name evidence="2" type="ORF">SAMN05216382_3194</name>
</gene>
<evidence type="ECO:0000313" key="2">
    <source>
        <dbReference type="EMBL" id="SEM05234.1"/>
    </source>
</evidence>